<evidence type="ECO:0000256" key="1">
    <source>
        <dbReference type="ARBA" id="ARBA00004202"/>
    </source>
</evidence>
<keyword evidence="5" id="KW-0067">ATP-binding</keyword>
<sequence length="313" mass="34168" precursor="true">MLRVEGLKTYFYTLSGIVRAVDGVSIEVKEGEWVSIVGESGSGKSTLAYSIVNLVPPPGRIVGGSIVFKGRDLLKLPESEMRSIRGGRIGFVFQDPLTSLDPLRTVGDQLSEVIETHQGLNHKEALEKAARLLEEVGIPASRVKSYPHQLSGGQRQRIAIAMAIALKPDLVIADEPTTALDVIVQDQIMDLFTGIKASGSSIILITHDIALASERSDRIVVMYGGKVVEYGASRDIVERPGHPYTAGLIESVPDLWSDKQVKSIPGNPPDLRDPPKGCRFHPRCPYASEECRVREPPLIDMGNGHYVACLLRR</sequence>
<dbReference type="eggNOG" id="arCOG00181">
    <property type="taxonomic scope" value="Archaea"/>
</dbReference>
<evidence type="ECO:0000256" key="6">
    <source>
        <dbReference type="ARBA" id="ARBA00022967"/>
    </source>
</evidence>
<evidence type="ECO:0000256" key="7">
    <source>
        <dbReference type="ARBA" id="ARBA00023065"/>
    </source>
</evidence>
<dbReference type="FunFam" id="3.40.50.300:FF:000016">
    <property type="entry name" value="Oligopeptide ABC transporter ATP-binding component"/>
    <property type="match status" value="1"/>
</dbReference>
<comment type="subunit">
    <text evidence="9">The complex is composed of two ATP-binding proteins (NikD and NikE), two transmembrane proteins (NikB and NikC) and a solute-binding protein (NikA).</text>
</comment>
<dbReference type="GO" id="GO:0005524">
    <property type="term" value="F:ATP binding"/>
    <property type="evidence" value="ECO:0007669"/>
    <property type="project" value="UniProtKB-KW"/>
</dbReference>
<dbReference type="GO" id="GO:0015413">
    <property type="term" value="F:ABC-type nickel transporter activity"/>
    <property type="evidence" value="ECO:0007669"/>
    <property type="project" value="UniProtKB-EC"/>
</dbReference>
<protein>
    <recommendedName>
        <fullName evidence="11">Nickel import system ATP-binding protein NikD</fullName>
        <ecNumber evidence="10">7.2.2.11</ecNumber>
    </recommendedName>
</protein>
<evidence type="ECO:0000256" key="4">
    <source>
        <dbReference type="ARBA" id="ARBA00022741"/>
    </source>
</evidence>
<dbReference type="EC" id="7.2.2.11" evidence="10"/>
<evidence type="ECO:0000313" key="15">
    <source>
        <dbReference type="Proteomes" id="UP000001068"/>
    </source>
</evidence>
<accession>E8R8N7</accession>
<dbReference type="GO" id="GO:0005886">
    <property type="term" value="C:plasma membrane"/>
    <property type="evidence" value="ECO:0007669"/>
    <property type="project" value="UniProtKB-SubCell"/>
</dbReference>
<evidence type="ECO:0000256" key="12">
    <source>
        <dbReference type="ARBA" id="ARBA00048610"/>
    </source>
</evidence>
<dbReference type="InterPro" id="IPR017871">
    <property type="entry name" value="ABC_transporter-like_CS"/>
</dbReference>
<evidence type="ECO:0000256" key="2">
    <source>
        <dbReference type="ARBA" id="ARBA00022448"/>
    </source>
</evidence>
<comment type="subcellular location">
    <subcellularLocation>
        <location evidence="1">Cell membrane</location>
        <topology evidence="1">Peripheral membrane protein</topology>
    </subcellularLocation>
</comment>
<dbReference type="InterPro" id="IPR013563">
    <property type="entry name" value="Oligopep_ABC_C"/>
</dbReference>
<evidence type="ECO:0000256" key="8">
    <source>
        <dbReference type="ARBA" id="ARBA00023136"/>
    </source>
</evidence>
<feature type="domain" description="ABC transporter" evidence="13">
    <location>
        <begin position="2"/>
        <end position="249"/>
    </location>
</feature>
<keyword evidence="3" id="KW-1003">Cell membrane</keyword>
<dbReference type="GeneID" id="10153246"/>
<keyword evidence="15" id="KW-1185">Reference proteome</keyword>
<keyword evidence="4" id="KW-0547">Nucleotide-binding</keyword>
<dbReference type="GO" id="GO:0016887">
    <property type="term" value="F:ATP hydrolysis activity"/>
    <property type="evidence" value="ECO:0007669"/>
    <property type="project" value="InterPro"/>
</dbReference>
<evidence type="ECO:0000256" key="5">
    <source>
        <dbReference type="ARBA" id="ARBA00022840"/>
    </source>
</evidence>
<evidence type="ECO:0000259" key="13">
    <source>
        <dbReference type="PROSITE" id="PS50893"/>
    </source>
</evidence>
<reference evidence="14 15" key="2">
    <citation type="journal article" date="2011" name="Stand. Genomic Sci.">
        <title>Complete genome sequence of Desulfurococcus mucosus type strain (O7/1).</title>
        <authorList>
            <person name="Wirth R."/>
            <person name="Chertkov O."/>
            <person name="Held B."/>
            <person name="Lapidus A."/>
            <person name="Nolan M."/>
            <person name="Lucas S."/>
            <person name="Hammon N."/>
            <person name="Deshpande S."/>
            <person name="Cheng J.F."/>
            <person name="Tapia R."/>
            <person name="Han C."/>
            <person name="Goodwin L."/>
            <person name="Pitluck S."/>
            <person name="Liolios K."/>
            <person name="Ioanna P."/>
            <person name="Ivanova N."/>
            <person name="Mavromatis K."/>
            <person name="Mikhailova N."/>
            <person name="Pati A."/>
            <person name="Chen A."/>
            <person name="Palaniappan K."/>
            <person name="Land M."/>
            <person name="Hauser L."/>
            <person name="Chang Y.J."/>
            <person name="Jeffries C.D."/>
            <person name="Bilek Y."/>
            <person name="Hader T."/>
            <person name="Rohde M."/>
            <person name="Spring S."/>
            <person name="Sikorski J."/>
            <person name="Goker M."/>
            <person name="Woyke T."/>
            <person name="Bristow J."/>
            <person name="Eisen J.A."/>
            <person name="Markowitz V."/>
            <person name="Hugenholtz P."/>
            <person name="Kyrpides N.C."/>
            <person name="Klenk H.P."/>
        </authorList>
    </citation>
    <scope>NUCLEOTIDE SEQUENCE [LARGE SCALE GENOMIC DNA]</scope>
    <source>
        <strain evidence="15">ATCC 35584 / DSM 2162 / JCM 9187 / O7/1</strain>
    </source>
</reference>
<gene>
    <name evidence="14" type="ordered locus">Desmu_0553</name>
</gene>
<evidence type="ECO:0000313" key="14">
    <source>
        <dbReference type="EMBL" id="ADV64863.1"/>
    </source>
</evidence>
<dbReference type="GO" id="GO:0015833">
    <property type="term" value="P:peptide transport"/>
    <property type="evidence" value="ECO:0007669"/>
    <property type="project" value="InterPro"/>
</dbReference>
<dbReference type="InterPro" id="IPR003593">
    <property type="entry name" value="AAA+_ATPase"/>
</dbReference>
<dbReference type="RefSeq" id="WP_013562085.1">
    <property type="nucleotide sequence ID" value="NC_014961.1"/>
</dbReference>
<dbReference type="Pfam" id="PF08352">
    <property type="entry name" value="oligo_HPY"/>
    <property type="match status" value="1"/>
</dbReference>
<proteinExistence type="predicted"/>
<evidence type="ECO:0000256" key="3">
    <source>
        <dbReference type="ARBA" id="ARBA00022475"/>
    </source>
</evidence>
<dbReference type="Pfam" id="PF00005">
    <property type="entry name" value="ABC_tran"/>
    <property type="match status" value="1"/>
</dbReference>
<keyword evidence="8" id="KW-0472">Membrane</keyword>
<dbReference type="AlphaFoldDB" id="E8R8N7"/>
<keyword evidence="6" id="KW-1278">Translocase</keyword>
<comment type="catalytic activity">
    <reaction evidence="12">
        <text>Ni(2+)(out) + ATP + H2O = Ni(2+)(in) + ADP + phosphate + H(+)</text>
        <dbReference type="Rhea" id="RHEA:15557"/>
        <dbReference type="ChEBI" id="CHEBI:15377"/>
        <dbReference type="ChEBI" id="CHEBI:15378"/>
        <dbReference type="ChEBI" id="CHEBI:30616"/>
        <dbReference type="ChEBI" id="CHEBI:43474"/>
        <dbReference type="ChEBI" id="CHEBI:49786"/>
        <dbReference type="ChEBI" id="CHEBI:456216"/>
        <dbReference type="EC" id="7.2.2.11"/>
    </reaction>
    <physiologicalReaction direction="left-to-right" evidence="12">
        <dbReference type="Rhea" id="RHEA:15558"/>
    </physiologicalReaction>
</comment>
<evidence type="ECO:0000256" key="9">
    <source>
        <dbReference type="ARBA" id="ARBA00038669"/>
    </source>
</evidence>
<dbReference type="Gene3D" id="3.40.50.300">
    <property type="entry name" value="P-loop containing nucleotide triphosphate hydrolases"/>
    <property type="match status" value="1"/>
</dbReference>
<dbReference type="InterPro" id="IPR027417">
    <property type="entry name" value="P-loop_NTPase"/>
</dbReference>
<dbReference type="NCBIfam" id="TIGR01727">
    <property type="entry name" value="oligo_HPY"/>
    <property type="match status" value="1"/>
</dbReference>
<dbReference type="HOGENOM" id="CLU_000604_1_23_2"/>
<evidence type="ECO:0000256" key="10">
    <source>
        <dbReference type="ARBA" id="ARBA00039098"/>
    </source>
</evidence>
<dbReference type="InterPro" id="IPR050388">
    <property type="entry name" value="ABC_Ni/Peptide_Import"/>
</dbReference>
<evidence type="ECO:0000256" key="11">
    <source>
        <dbReference type="ARBA" id="ARBA00044143"/>
    </source>
</evidence>
<name>E8R8N7_DESM0</name>
<dbReference type="PANTHER" id="PTHR43297:SF13">
    <property type="entry name" value="NICKEL ABC TRANSPORTER, ATP-BINDING PROTEIN"/>
    <property type="match status" value="1"/>
</dbReference>
<dbReference type="PROSITE" id="PS50893">
    <property type="entry name" value="ABC_TRANSPORTER_2"/>
    <property type="match status" value="1"/>
</dbReference>
<organism evidence="14 15">
    <name type="scientific">Desulfurococcus mucosus (strain ATCC 35584 / DSM 2162 / JCM 9187 / O7/1)</name>
    <dbReference type="NCBI Taxonomy" id="765177"/>
    <lineage>
        <taxon>Archaea</taxon>
        <taxon>Thermoproteota</taxon>
        <taxon>Thermoprotei</taxon>
        <taxon>Desulfurococcales</taxon>
        <taxon>Desulfurococcaceae</taxon>
        <taxon>Desulfurococcus</taxon>
    </lineage>
</organism>
<dbReference type="EMBL" id="CP002363">
    <property type="protein sequence ID" value="ADV64863.1"/>
    <property type="molecule type" value="Genomic_DNA"/>
</dbReference>
<keyword evidence="7" id="KW-0406">Ion transport</keyword>
<dbReference type="InterPro" id="IPR003439">
    <property type="entry name" value="ABC_transporter-like_ATP-bd"/>
</dbReference>
<dbReference type="KEGG" id="dmu:Desmu_0553"/>
<keyword evidence="2" id="KW-0813">Transport</keyword>
<dbReference type="Proteomes" id="UP000001068">
    <property type="component" value="Chromosome"/>
</dbReference>
<dbReference type="OrthoDB" id="18209at2157"/>
<dbReference type="CDD" id="cd03257">
    <property type="entry name" value="ABC_NikE_OppD_transporters"/>
    <property type="match status" value="1"/>
</dbReference>
<reference evidence="15" key="1">
    <citation type="submission" date="2010-11" db="EMBL/GenBank/DDBJ databases">
        <title>The complete genome of Desulfurococcus mucosus DSM 2162.</title>
        <authorList>
            <consortium name="US DOE Joint Genome Institute (JGI-PGF)"/>
            <person name="Lucas S."/>
            <person name="Copeland A."/>
            <person name="Lapidus A."/>
            <person name="Bruce D."/>
            <person name="Goodwin L."/>
            <person name="Pitluck S."/>
            <person name="Kyrpides N."/>
            <person name="Mavromatis K."/>
            <person name="Pagani I."/>
            <person name="Ivanova N."/>
            <person name="Ovchinnikova G."/>
            <person name="Chertkov O."/>
            <person name="Held B."/>
            <person name="Brettin T."/>
            <person name="Detter J.C."/>
            <person name="Tapia R."/>
            <person name="Han C."/>
            <person name="Land M."/>
            <person name="Hauser L."/>
            <person name="Markowitz V."/>
            <person name="Cheng J.-F."/>
            <person name="Hugenholtz P."/>
            <person name="Woyke T."/>
            <person name="Wu D."/>
            <person name="Wirth R."/>
            <person name="Bilek Y."/>
            <person name="Hader T."/>
            <person name="Klenk H.-P."/>
            <person name="Eisen J.A."/>
        </authorList>
    </citation>
    <scope>NUCLEOTIDE SEQUENCE [LARGE SCALE GENOMIC DNA]</scope>
    <source>
        <strain evidence="15">ATCC 35584 / DSM 2162 / JCM 9187 / O7/1</strain>
    </source>
</reference>
<dbReference type="SMART" id="SM00382">
    <property type="entry name" value="AAA"/>
    <property type="match status" value="1"/>
</dbReference>
<dbReference type="PANTHER" id="PTHR43297">
    <property type="entry name" value="OLIGOPEPTIDE TRANSPORT ATP-BINDING PROTEIN APPD"/>
    <property type="match status" value="1"/>
</dbReference>
<dbReference type="PROSITE" id="PS00211">
    <property type="entry name" value="ABC_TRANSPORTER_1"/>
    <property type="match status" value="1"/>
</dbReference>
<dbReference type="STRING" id="765177.Desmu_0553"/>
<dbReference type="SUPFAM" id="SSF52540">
    <property type="entry name" value="P-loop containing nucleoside triphosphate hydrolases"/>
    <property type="match status" value="1"/>
</dbReference>